<keyword evidence="7" id="KW-0648">Protein biosynthesis</keyword>
<accession>A0A380E477</accession>
<sequence>MVFINECYKVDEVYKPYIEGFVKMLAPIAPHIGEELWSKLGHEESITYQPWPTYDEALLVDDEVEIVVQVNGKLRAKIKIAKDTSKEEMQEIALSNDNVKASIEGKDIMKVIAVPQKLVNIVAK</sequence>
<comment type="similarity">
    <text evidence="1">Belongs to the class-I aminoacyl-tRNA synthetase family.</text>
</comment>
<dbReference type="InterPro" id="IPR009080">
    <property type="entry name" value="tRNAsynth_Ia_anticodon-bd"/>
</dbReference>
<evidence type="ECO:0000256" key="3">
    <source>
        <dbReference type="ARBA" id="ARBA00022490"/>
    </source>
</evidence>
<evidence type="ECO:0000256" key="1">
    <source>
        <dbReference type="ARBA" id="ARBA00005594"/>
    </source>
</evidence>
<dbReference type="InterPro" id="IPR013155">
    <property type="entry name" value="M/V/L/I-tRNA-synth_anticd-bd"/>
</dbReference>
<dbReference type="Gene3D" id="1.10.730.10">
    <property type="entry name" value="Isoleucyl-tRNA Synthetase, Domain 1"/>
    <property type="match status" value="1"/>
</dbReference>
<evidence type="ECO:0000256" key="8">
    <source>
        <dbReference type="ARBA" id="ARBA00023146"/>
    </source>
</evidence>
<evidence type="ECO:0000256" key="5">
    <source>
        <dbReference type="ARBA" id="ARBA00022741"/>
    </source>
</evidence>
<evidence type="ECO:0000259" key="10">
    <source>
        <dbReference type="Pfam" id="PF08264"/>
    </source>
</evidence>
<evidence type="ECO:0000256" key="4">
    <source>
        <dbReference type="ARBA" id="ARBA00022598"/>
    </source>
</evidence>
<dbReference type="Proteomes" id="UP000254502">
    <property type="component" value="Unassembled WGS sequence"/>
</dbReference>
<dbReference type="GO" id="GO:0004823">
    <property type="term" value="F:leucine-tRNA ligase activity"/>
    <property type="evidence" value="ECO:0007669"/>
    <property type="project" value="UniProtKB-EC"/>
</dbReference>
<dbReference type="GO" id="GO:0005829">
    <property type="term" value="C:cytosol"/>
    <property type="evidence" value="ECO:0007669"/>
    <property type="project" value="TreeGrafter"/>
</dbReference>
<dbReference type="InterPro" id="IPR002302">
    <property type="entry name" value="Leu-tRNA-ligase"/>
</dbReference>
<evidence type="ECO:0000256" key="9">
    <source>
        <dbReference type="ARBA" id="ARBA00047469"/>
    </source>
</evidence>
<reference evidence="11 12" key="1">
    <citation type="submission" date="2018-06" db="EMBL/GenBank/DDBJ databases">
        <authorList>
            <consortium name="Pathogen Informatics"/>
            <person name="Doyle S."/>
        </authorList>
    </citation>
    <scope>NUCLEOTIDE SEQUENCE [LARGE SCALE GENOMIC DNA]</scope>
    <source>
        <strain evidence="11 12">NCTC5664</strain>
    </source>
</reference>
<evidence type="ECO:0000313" key="12">
    <source>
        <dbReference type="Proteomes" id="UP000254502"/>
    </source>
</evidence>
<keyword evidence="5" id="KW-0547">Nucleotide-binding</keyword>
<evidence type="ECO:0000256" key="2">
    <source>
        <dbReference type="ARBA" id="ARBA00013164"/>
    </source>
</evidence>
<evidence type="ECO:0000256" key="7">
    <source>
        <dbReference type="ARBA" id="ARBA00022917"/>
    </source>
</evidence>
<evidence type="ECO:0000256" key="6">
    <source>
        <dbReference type="ARBA" id="ARBA00022840"/>
    </source>
</evidence>
<protein>
    <recommendedName>
        <fullName evidence="2">leucine--tRNA ligase</fullName>
        <ecNumber evidence="2">6.1.1.4</ecNumber>
    </recommendedName>
</protein>
<dbReference type="AlphaFoldDB" id="A0A380E477"/>
<keyword evidence="4 11" id="KW-0436">Ligase</keyword>
<dbReference type="SUPFAM" id="SSF47323">
    <property type="entry name" value="Anticodon-binding domain of a subclass of class I aminoacyl-tRNA synthetases"/>
    <property type="match status" value="1"/>
</dbReference>
<dbReference type="Pfam" id="PF08264">
    <property type="entry name" value="Anticodon_1"/>
    <property type="match status" value="1"/>
</dbReference>
<proteinExistence type="inferred from homology"/>
<comment type="catalytic activity">
    <reaction evidence="9">
        <text>tRNA(Leu) + L-leucine + ATP = L-leucyl-tRNA(Leu) + AMP + diphosphate</text>
        <dbReference type="Rhea" id="RHEA:11688"/>
        <dbReference type="Rhea" id="RHEA-COMP:9613"/>
        <dbReference type="Rhea" id="RHEA-COMP:9622"/>
        <dbReference type="ChEBI" id="CHEBI:30616"/>
        <dbReference type="ChEBI" id="CHEBI:33019"/>
        <dbReference type="ChEBI" id="CHEBI:57427"/>
        <dbReference type="ChEBI" id="CHEBI:78442"/>
        <dbReference type="ChEBI" id="CHEBI:78494"/>
        <dbReference type="ChEBI" id="CHEBI:456215"/>
        <dbReference type="EC" id="6.1.1.4"/>
    </reaction>
</comment>
<dbReference type="PANTHER" id="PTHR43740">
    <property type="entry name" value="LEUCYL-TRNA SYNTHETASE"/>
    <property type="match status" value="1"/>
</dbReference>
<keyword evidence="6" id="KW-0067">ATP-binding</keyword>
<organism evidence="11 12">
    <name type="scientific">Staphylococcus aureus</name>
    <dbReference type="NCBI Taxonomy" id="1280"/>
    <lineage>
        <taxon>Bacteria</taxon>
        <taxon>Bacillati</taxon>
        <taxon>Bacillota</taxon>
        <taxon>Bacilli</taxon>
        <taxon>Bacillales</taxon>
        <taxon>Staphylococcaceae</taxon>
        <taxon>Staphylococcus</taxon>
    </lineage>
</organism>
<evidence type="ECO:0000313" key="11">
    <source>
        <dbReference type="EMBL" id="SUK95814.1"/>
    </source>
</evidence>
<keyword evidence="3" id="KW-0963">Cytoplasm</keyword>
<name>A0A380E477_STAAU</name>
<dbReference type="EMBL" id="UHAQ01000004">
    <property type="protein sequence ID" value="SUK95814.1"/>
    <property type="molecule type" value="Genomic_DNA"/>
</dbReference>
<dbReference type="PANTHER" id="PTHR43740:SF2">
    <property type="entry name" value="LEUCINE--TRNA LIGASE, MITOCHONDRIAL"/>
    <property type="match status" value="1"/>
</dbReference>
<dbReference type="GO" id="GO:0006429">
    <property type="term" value="P:leucyl-tRNA aminoacylation"/>
    <property type="evidence" value="ECO:0007669"/>
    <property type="project" value="InterPro"/>
</dbReference>
<dbReference type="EC" id="6.1.1.4" evidence="2"/>
<keyword evidence="8 11" id="KW-0030">Aminoacyl-tRNA synthetase</keyword>
<gene>
    <name evidence="11" type="primary">leuS_1</name>
    <name evidence="11" type="ORF">NCTC5664_03826</name>
</gene>
<feature type="domain" description="Methionyl/Valyl/Leucyl/Isoleucyl-tRNA synthetase anticodon-binding" evidence="10">
    <location>
        <begin position="12"/>
        <end position="87"/>
    </location>
</feature>
<dbReference type="GO" id="GO:0005524">
    <property type="term" value="F:ATP binding"/>
    <property type="evidence" value="ECO:0007669"/>
    <property type="project" value="UniProtKB-KW"/>
</dbReference>